<name>A0A9P4J468_9PEZI</name>
<proteinExistence type="predicted"/>
<evidence type="ECO:0000259" key="2">
    <source>
        <dbReference type="PROSITE" id="PS50915"/>
    </source>
</evidence>
<evidence type="ECO:0000256" key="1">
    <source>
        <dbReference type="SAM" id="MobiDB-lite"/>
    </source>
</evidence>
<keyword evidence="5" id="KW-1185">Reference proteome</keyword>
<feature type="domain" description="Velvet" evidence="3">
    <location>
        <begin position="1"/>
        <end position="218"/>
    </location>
</feature>
<dbReference type="PROSITE" id="PS50915">
    <property type="entry name" value="CRYSTALLIN_BETA_GAMMA"/>
    <property type="match status" value="1"/>
</dbReference>
<dbReference type="Proteomes" id="UP000799439">
    <property type="component" value="Unassembled WGS sequence"/>
</dbReference>
<feature type="compositionally biased region" description="Basic residues" evidence="1">
    <location>
        <begin position="46"/>
        <end position="60"/>
    </location>
</feature>
<reference evidence="4" key="1">
    <citation type="journal article" date="2020" name="Stud. Mycol.">
        <title>101 Dothideomycetes genomes: a test case for predicting lifestyles and emergence of pathogens.</title>
        <authorList>
            <person name="Haridas S."/>
            <person name="Albert R."/>
            <person name="Binder M."/>
            <person name="Bloem J."/>
            <person name="Labutti K."/>
            <person name="Salamov A."/>
            <person name="Andreopoulos B."/>
            <person name="Baker S."/>
            <person name="Barry K."/>
            <person name="Bills G."/>
            <person name="Bluhm B."/>
            <person name="Cannon C."/>
            <person name="Castanera R."/>
            <person name="Culley D."/>
            <person name="Daum C."/>
            <person name="Ezra D."/>
            <person name="Gonzalez J."/>
            <person name="Henrissat B."/>
            <person name="Kuo A."/>
            <person name="Liang C."/>
            <person name="Lipzen A."/>
            <person name="Lutzoni F."/>
            <person name="Magnuson J."/>
            <person name="Mondo S."/>
            <person name="Nolan M."/>
            <person name="Ohm R."/>
            <person name="Pangilinan J."/>
            <person name="Park H.-J."/>
            <person name="Ramirez L."/>
            <person name="Alfaro M."/>
            <person name="Sun H."/>
            <person name="Tritt A."/>
            <person name="Yoshinaga Y."/>
            <person name="Zwiers L.-H."/>
            <person name="Turgeon B."/>
            <person name="Goodwin S."/>
            <person name="Spatafora J."/>
            <person name="Crous P."/>
            <person name="Grigoriev I."/>
        </authorList>
    </citation>
    <scope>NUCLEOTIDE SEQUENCE</scope>
    <source>
        <strain evidence="4">CBS 260.36</strain>
    </source>
</reference>
<evidence type="ECO:0000259" key="3">
    <source>
        <dbReference type="PROSITE" id="PS51821"/>
    </source>
</evidence>
<dbReference type="EMBL" id="ML996083">
    <property type="protein sequence ID" value="KAF2155107.1"/>
    <property type="molecule type" value="Genomic_DNA"/>
</dbReference>
<dbReference type="AlphaFoldDB" id="A0A9P4J468"/>
<dbReference type="InterPro" id="IPR038491">
    <property type="entry name" value="Velvet_dom_sf"/>
</dbReference>
<feature type="region of interest" description="Disordered" evidence="1">
    <location>
        <begin position="1"/>
        <end position="72"/>
    </location>
</feature>
<feature type="domain" description="Beta/gamma crystallin 'Greek key'" evidence="2">
    <location>
        <begin position="206"/>
        <end position="218"/>
    </location>
</feature>
<dbReference type="InterPro" id="IPR001064">
    <property type="entry name" value="Beta/gamma_crystallin"/>
</dbReference>
<organism evidence="4 5">
    <name type="scientific">Myriangium duriaei CBS 260.36</name>
    <dbReference type="NCBI Taxonomy" id="1168546"/>
    <lineage>
        <taxon>Eukaryota</taxon>
        <taxon>Fungi</taxon>
        <taxon>Dikarya</taxon>
        <taxon>Ascomycota</taxon>
        <taxon>Pezizomycotina</taxon>
        <taxon>Dothideomycetes</taxon>
        <taxon>Dothideomycetidae</taxon>
        <taxon>Myriangiales</taxon>
        <taxon>Myriangiaceae</taxon>
        <taxon>Myriangium</taxon>
    </lineage>
</organism>
<feature type="compositionally biased region" description="Polar residues" evidence="1">
    <location>
        <begin position="1"/>
        <end position="11"/>
    </location>
</feature>
<evidence type="ECO:0000313" key="4">
    <source>
        <dbReference type="EMBL" id="KAF2155107.1"/>
    </source>
</evidence>
<accession>A0A9P4J468</accession>
<dbReference type="OrthoDB" id="3931101at2759"/>
<gene>
    <name evidence="4" type="ORF">K461DRAFT_107896</name>
</gene>
<sequence length="218" mass="23413">MSGSHGRTASRTRGPVPVMIRHAEDYSPSPSSRTESSRSSSSSKGHSSHSSRSSSRRHSDRHSSGPSSKYGLTMLSAVPDMLPASYPFQPSVMATKRRSSSSSSHRSRSSGNLVAVATLVSAHHSMPVPQGVLRGSNLVASFAELPSDYRARLPSDLKATGLGYASFPNLTVASPGEYKLRISLLKLPSSSSRSRETETLVSIETGKFQVYNHPHFRG</sequence>
<feature type="compositionally biased region" description="Low complexity" evidence="1">
    <location>
        <begin position="27"/>
        <end position="45"/>
    </location>
</feature>
<dbReference type="PROSITE" id="PS51821">
    <property type="entry name" value="VELVET"/>
    <property type="match status" value="1"/>
</dbReference>
<protein>
    <recommendedName>
        <fullName evidence="6">Velvet domain-containing protein</fullName>
    </recommendedName>
</protein>
<comment type="caution">
    <text evidence="4">The sequence shown here is derived from an EMBL/GenBank/DDBJ whole genome shotgun (WGS) entry which is preliminary data.</text>
</comment>
<evidence type="ECO:0008006" key="6">
    <source>
        <dbReference type="Google" id="ProtNLM"/>
    </source>
</evidence>
<dbReference type="Pfam" id="PF11754">
    <property type="entry name" value="Velvet"/>
    <property type="match status" value="1"/>
</dbReference>
<dbReference type="Gene3D" id="2.60.40.3960">
    <property type="entry name" value="Velvet domain"/>
    <property type="match status" value="1"/>
</dbReference>
<evidence type="ECO:0000313" key="5">
    <source>
        <dbReference type="Proteomes" id="UP000799439"/>
    </source>
</evidence>
<dbReference type="InterPro" id="IPR037525">
    <property type="entry name" value="Velvet_dom"/>
</dbReference>